<organism evidence="1 2">
    <name type="scientific">Anaerolinea thermophila (strain DSM 14523 / JCM 11388 / NBRC 100420 / UNI-1)</name>
    <dbReference type="NCBI Taxonomy" id="926569"/>
    <lineage>
        <taxon>Bacteria</taxon>
        <taxon>Bacillati</taxon>
        <taxon>Chloroflexota</taxon>
        <taxon>Anaerolineae</taxon>
        <taxon>Anaerolineales</taxon>
        <taxon>Anaerolineaceae</taxon>
        <taxon>Anaerolinea</taxon>
    </lineage>
</organism>
<protein>
    <submittedName>
        <fullName evidence="1">Uncharacterized protein</fullName>
    </submittedName>
</protein>
<dbReference type="Proteomes" id="UP000008922">
    <property type="component" value="Chromosome"/>
</dbReference>
<dbReference type="STRING" id="926569.ANT_24260"/>
<keyword evidence="2" id="KW-1185">Reference proteome</keyword>
<dbReference type="RefSeq" id="WP_013560807.1">
    <property type="nucleotide sequence ID" value="NC_014960.1"/>
</dbReference>
<reference evidence="1 2" key="1">
    <citation type="submission" date="2010-12" db="EMBL/GenBank/DDBJ databases">
        <title>Whole genome sequence of Anaerolinea thermophila UNI-1.</title>
        <authorList>
            <person name="Narita-Yamada S."/>
            <person name="Kishi E."/>
            <person name="Watanabe Y."/>
            <person name="Takasaki K."/>
            <person name="Ankai A."/>
            <person name="Oguchi A."/>
            <person name="Fukui S."/>
            <person name="Takahashi M."/>
            <person name="Yashiro I."/>
            <person name="Hosoyama A."/>
            <person name="Sekiguchi Y."/>
            <person name="Hanada S."/>
            <person name="Fujita N."/>
        </authorList>
    </citation>
    <scope>NUCLEOTIDE SEQUENCE [LARGE SCALE GENOMIC DNA]</scope>
    <source>
        <strain evidence="2">DSM 14523 / JCM 11388 / NBRC 100420 / UNI-1</strain>
    </source>
</reference>
<evidence type="ECO:0000313" key="2">
    <source>
        <dbReference type="Proteomes" id="UP000008922"/>
    </source>
</evidence>
<name>E8MYW6_ANATU</name>
<sequence>MENWDELLELMRHFVKEEPETAAQVLARLATKFEVTLVVHRQESAPERVERWVVTVSEVVGPEAETH</sequence>
<gene>
    <name evidence="1" type="ordered locus">ANT_24260</name>
</gene>
<dbReference type="KEGG" id="atm:ANT_24260"/>
<dbReference type="AlphaFoldDB" id="E8MYW6"/>
<evidence type="ECO:0000313" key="1">
    <source>
        <dbReference type="EMBL" id="BAJ64452.1"/>
    </source>
</evidence>
<dbReference type="HOGENOM" id="CLU_2803069_0_0_0"/>
<dbReference type="InParanoid" id="E8MYW6"/>
<proteinExistence type="predicted"/>
<dbReference type="EMBL" id="AP012029">
    <property type="protein sequence ID" value="BAJ64452.1"/>
    <property type="molecule type" value="Genomic_DNA"/>
</dbReference>
<accession>E8MYW6</accession>